<feature type="transmembrane region" description="Helical" evidence="1">
    <location>
        <begin position="38"/>
        <end position="56"/>
    </location>
</feature>
<dbReference type="EMBL" id="JBHUIM010000002">
    <property type="protein sequence ID" value="MFD2247863.1"/>
    <property type="molecule type" value="Genomic_DNA"/>
</dbReference>
<comment type="caution">
    <text evidence="2">The sequence shown here is derived from an EMBL/GenBank/DDBJ whole genome shotgun (WGS) entry which is preliminary data.</text>
</comment>
<evidence type="ECO:0000313" key="2">
    <source>
        <dbReference type="EMBL" id="MFD2247863.1"/>
    </source>
</evidence>
<protein>
    <recommendedName>
        <fullName evidence="4">DUF2231 domain-containing protein</fullName>
    </recommendedName>
</protein>
<feature type="transmembrane region" description="Helical" evidence="1">
    <location>
        <begin position="6"/>
        <end position="26"/>
    </location>
</feature>
<evidence type="ECO:0000256" key="1">
    <source>
        <dbReference type="SAM" id="Phobius"/>
    </source>
</evidence>
<organism evidence="2 3">
    <name type="scientific">Pontibacter ruber</name>
    <dbReference type="NCBI Taxonomy" id="1343895"/>
    <lineage>
        <taxon>Bacteria</taxon>
        <taxon>Pseudomonadati</taxon>
        <taxon>Bacteroidota</taxon>
        <taxon>Cytophagia</taxon>
        <taxon>Cytophagales</taxon>
        <taxon>Hymenobacteraceae</taxon>
        <taxon>Pontibacter</taxon>
    </lineage>
</organism>
<dbReference type="RefSeq" id="WP_377497375.1">
    <property type="nucleotide sequence ID" value="NZ_JBHUIM010000002.1"/>
</dbReference>
<evidence type="ECO:0000313" key="3">
    <source>
        <dbReference type="Proteomes" id="UP001597374"/>
    </source>
</evidence>
<reference evidence="3" key="1">
    <citation type="journal article" date="2019" name="Int. J. Syst. Evol. Microbiol.">
        <title>The Global Catalogue of Microorganisms (GCM) 10K type strain sequencing project: providing services to taxonomists for standard genome sequencing and annotation.</title>
        <authorList>
            <consortium name="The Broad Institute Genomics Platform"/>
            <consortium name="The Broad Institute Genome Sequencing Center for Infectious Disease"/>
            <person name="Wu L."/>
            <person name="Ma J."/>
        </authorList>
    </citation>
    <scope>NUCLEOTIDE SEQUENCE [LARGE SCALE GENOMIC DNA]</scope>
    <source>
        <strain evidence="3">CGMCC 4.1782</strain>
    </source>
</reference>
<evidence type="ECO:0008006" key="4">
    <source>
        <dbReference type="Google" id="ProtNLM"/>
    </source>
</evidence>
<keyword evidence="3" id="KW-1185">Reference proteome</keyword>
<feature type="transmembrane region" description="Helical" evidence="1">
    <location>
        <begin position="115"/>
        <end position="134"/>
    </location>
</feature>
<sequence length="161" mass="17600">MDLTHIHMLLNHFPIIGTLIGAFVMLWGMMKNQKNIKAVAAAIIISMTLMAVPVYLTGEPAEERVEHLPGVSESSIEEHEEAAELAIWVMAAAGVASLAALLLQYRSASRLPFSIAAILALLAFVAMARVGYLGGQIRHTELRTDQQVSQQADSYQKEEDD</sequence>
<gene>
    <name evidence="2" type="ORF">ACFSKP_16470</name>
</gene>
<dbReference type="Proteomes" id="UP001597374">
    <property type="component" value="Unassembled WGS sequence"/>
</dbReference>
<keyword evidence="1" id="KW-1133">Transmembrane helix</keyword>
<keyword evidence="1" id="KW-0472">Membrane</keyword>
<proteinExistence type="predicted"/>
<accession>A0ABW5D2P8</accession>
<keyword evidence="1" id="KW-0812">Transmembrane</keyword>
<name>A0ABW5D2P8_9BACT</name>
<feature type="transmembrane region" description="Helical" evidence="1">
    <location>
        <begin position="85"/>
        <end position="103"/>
    </location>
</feature>